<sequence>MANDVMNVTAFILPTQTQRQVADNAHQQRFPAVIGVKVFRQRARNSTKTALWLGAKDKKPLGSKRAVVK</sequence>
<organism evidence="1 2">
    <name type="scientific">Escherichia coli</name>
    <dbReference type="NCBI Taxonomy" id="562"/>
    <lineage>
        <taxon>Bacteria</taxon>
        <taxon>Pseudomonadati</taxon>
        <taxon>Pseudomonadota</taxon>
        <taxon>Gammaproteobacteria</taxon>
        <taxon>Enterobacterales</taxon>
        <taxon>Enterobacteriaceae</taxon>
        <taxon>Escherichia</taxon>
    </lineage>
</organism>
<proteinExistence type="predicted"/>
<evidence type="ECO:0000313" key="1">
    <source>
        <dbReference type="EMBL" id="STM08373.1"/>
    </source>
</evidence>
<dbReference type="Proteomes" id="UP000254052">
    <property type="component" value="Unassembled WGS sequence"/>
</dbReference>
<dbReference type="AlphaFoldDB" id="A0A377CWN5"/>
<reference evidence="1 2" key="1">
    <citation type="submission" date="2018-06" db="EMBL/GenBank/DDBJ databases">
        <authorList>
            <consortium name="Pathogen Informatics"/>
            <person name="Doyle S."/>
        </authorList>
    </citation>
    <scope>NUCLEOTIDE SEQUENCE [LARGE SCALE GENOMIC DNA]</scope>
    <source>
        <strain evidence="1 2">NCTC9962</strain>
    </source>
</reference>
<name>A0A377CWN5_ECOLX</name>
<gene>
    <name evidence="1" type="ORF">NCTC9962_05973</name>
</gene>
<accession>A0A377CWN5</accession>
<dbReference type="EMBL" id="UGED01000014">
    <property type="protein sequence ID" value="STM08373.1"/>
    <property type="molecule type" value="Genomic_DNA"/>
</dbReference>
<evidence type="ECO:0000313" key="2">
    <source>
        <dbReference type="Proteomes" id="UP000254052"/>
    </source>
</evidence>
<protein>
    <submittedName>
        <fullName evidence="1">Uncharacterized protein</fullName>
    </submittedName>
</protein>